<feature type="chain" id="PRO_5046388619" description="F-box domain-containing protein" evidence="1">
    <location>
        <begin position="20"/>
        <end position="347"/>
    </location>
</feature>
<keyword evidence="3" id="KW-1185">Reference proteome</keyword>
<evidence type="ECO:0000313" key="3">
    <source>
        <dbReference type="Proteomes" id="UP001610446"/>
    </source>
</evidence>
<dbReference type="Proteomes" id="UP001610446">
    <property type="component" value="Unassembled WGS sequence"/>
</dbReference>
<name>A0ABR4J1W2_9EURO</name>
<evidence type="ECO:0000313" key="2">
    <source>
        <dbReference type="EMBL" id="KAL2834021.1"/>
    </source>
</evidence>
<proteinExistence type="predicted"/>
<dbReference type="EMBL" id="JBFXLU010000231">
    <property type="protein sequence ID" value="KAL2834021.1"/>
    <property type="molecule type" value="Genomic_DNA"/>
</dbReference>
<evidence type="ECO:0000256" key="1">
    <source>
        <dbReference type="SAM" id="SignalP"/>
    </source>
</evidence>
<protein>
    <recommendedName>
        <fullName evidence="4">F-box domain-containing protein</fullName>
    </recommendedName>
</protein>
<accession>A0ABR4J1W2</accession>
<evidence type="ECO:0008006" key="4">
    <source>
        <dbReference type="Google" id="ProtNLM"/>
    </source>
</evidence>
<gene>
    <name evidence="2" type="ORF">BJY01DRAFT_89054</name>
</gene>
<keyword evidence="1" id="KW-0732">Signal</keyword>
<comment type="caution">
    <text evidence="2">The sequence shown here is derived from an EMBL/GenBank/DDBJ whole genome shotgun (WGS) entry which is preliminary data.</text>
</comment>
<sequence length="347" mass="39660">MSLTALPLEILFLLPSYLSNIEDFTNAASSCRDLRHAFSRTLPSTILRLASASAPTFFSPHPHFLVAASVRSVSDWALGSEQRTKRLHEAFRGGIYSLYNFCFEHGGLTLDRIRETHLARFSTINPLSDKIDKMAGKQWMETPKFWDSGVSEANTLETDADRATLQIIIYGELFGRSMEAFLNPAENLPSFDITTRLTYFVYCLPDNEVPHNPNPATPFSYHDDQMALRFILGCGRWRRMWAAAIREYLDEGFTDEEAADEDWQKKMLRNALLLQGIKGFQLVASKPSEVSEEAVTRARQVRGQILALKEPSQTQVFGKTRVSEAPDPRNELNVAYWYQWDWDQYRV</sequence>
<organism evidence="2 3">
    <name type="scientific">Aspergillus pseudoustus</name>
    <dbReference type="NCBI Taxonomy" id="1810923"/>
    <lineage>
        <taxon>Eukaryota</taxon>
        <taxon>Fungi</taxon>
        <taxon>Dikarya</taxon>
        <taxon>Ascomycota</taxon>
        <taxon>Pezizomycotina</taxon>
        <taxon>Eurotiomycetes</taxon>
        <taxon>Eurotiomycetidae</taxon>
        <taxon>Eurotiales</taxon>
        <taxon>Aspergillaceae</taxon>
        <taxon>Aspergillus</taxon>
        <taxon>Aspergillus subgen. Nidulantes</taxon>
    </lineage>
</organism>
<reference evidence="2 3" key="1">
    <citation type="submission" date="2024-07" db="EMBL/GenBank/DDBJ databases">
        <title>Section-level genome sequencing and comparative genomics of Aspergillus sections Usti and Cavernicolus.</title>
        <authorList>
            <consortium name="Lawrence Berkeley National Laboratory"/>
            <person name="Nybo J.L."/>
            <person name="Vesth T.C."/>
            <person name="Theobald S."/>
            <person name="Frisvad J.C."/>
            <person name="Larsen T.O."/>
            <person name="Kjaerboelling I."/>
            <person name="Rothschild-Mancinelli K."/>
            <person name="Lyhne E.K."/>
            <person name="Kogle M.E."/>
            <person name="Barry K."/>
            <person name="Clum A."/>
            <person name="Na H."/>
            <person name="Ledsgaard L."/>
            <person name="Lin J."/>
            <person name="Lipzen A."/>
            <person name="Kuo A."/>
            <person name="Riley R."/>
            <person name="Mondo S."/>
            <person name="Labutti K."/>
            <person name="Haridas S."/>
            <person name="Pangalinan J."/>
            <person name="Salamov A.A."/>
            <person name="Simmons B.A."/>
            <person name="Magnuson J.K."/>
            <person name="Chen J."/>
            <person name="Drula E."/>
            <person name="Henrissat B."/>
            <person name="Wiebenga A."/>
            <person name="Lubbers R.J."/>
            <person name="Gomes A.C."/>
            <person name="Makela M.R."/>
            <person name="Stajich J."/>
            <person name="Grigoriev I.V."/>
            <person name="Mortensen U.H."/>
            <person name="De Vries R.P."/>
            <person name="Baker S.E."/>
            <person name="Andersen M.R."/>
        </authorList>
    </citation>
    <scope>NUCLEOTIDE SEQUENCE [LARGE SCALE GENOMIC DNA]</scope>
    <source>
        <strain evidence="2 3">CBS 123904</strain>
    </source>
</reference>
<feature type="signal peptide" evidence="1">
    <location>
        <begin position="1"/>
        <end position="19"/>
    </location>
</feature>